<dbReference type="SUPFAM" id="SSF52540">
    <property type="entry name" value="P-loop containing nucleoside triphosphate hydrolases"/>
    <property type="match status" value="1"/>
</dbReference>
<evidence type="ECO:0000313" key="7">
    <source>
        <dbReference type="Proteomes" id="UP000192486"/>
    </source>
</evidence>
<comment type="similarity">
    <text evidence="1">Belongs to the ABC transporter superfamily.</text>
</comment>
<evidence type="ECO:0000313" key="6">
    <source>
        <dbReference type="EMBL" id="ARF14413.1"/>
    </source>
</evidence>
<keyword evidence="4 6" id="KW-0067">ATP-binding</keyword>
<gene>
    <name evidence="6" type="ORF">SporoS204_09815</name>
</gene>
<evidence type="ECO:0000259" key="5">
    <source>
        <dbReference type="PROSITE" id="PS50893"/>
    </source>
</evidence>
<evidence type="ECO:0000256" key="4">
    <source>
        <dbReference type="ARBA" id="ARBA00022840"/>
    </source>
</evidence>
<dbReference type="GO" id="GO:0005524">
    <property type="term" value="F:ATP binding"/>
    <property type="evidence" value="ECO:0007669"/>
    <property type="project" value="UniProtKB-KW"/>
</dbReference>
<reference evidence="6 7" key="1">
    <citation type="submission" date="2016-04" db="EMBL/GenBank/DDBJ databases">
        <title>Comparative Genomics and Epigenetics of Sporosarcina ureae.</title>
        <authorList>
            <person name="Oliver A.S."/>
            <person name="Cooper K.K."/>
        </authorList>
    </citation>
    <scope>NUCLEOTIDE SEQUENCE [LARGE SCALE GENOMIC DNA]</scope>
    <source>
        <strain evidence="6 7">S204</strain>
    </source>
</reference>
<dbReference type="Pfam" id="PF00005">
    <property type="entry name" value="ABC_tran"/>
    <property type="match status" value="1"/>
</dbReference>
<protein>
    <submittedName>
        <fullName evidence="6">ABC transporter ATP-binding protein</fullName>
    </submittedName>
</protein>
<accession>A0ABM6JWE6</accession>
<evidence type="ECO:0000256" key="1">
    <source>
        <dbReference type="ARBA" id="ARBA00005417"/>
    </source>
</evidence>
<dbReference type="RefSeq" id="WP_029053381.1">
    <property type="nucleotide sequence ID" value="NZ_CP015108.1"/>
</dbReference>
<proteinExistence type="inferred from homology"/>
<evidence type="ECO:0000256" key="3">
    <source>
        <dbReference type="ARBA" id="ARBA00022741"/>
    </source>
</evidence>
<sequence>MVVQINGISKRFGDHEVLKDIHLDIPEHTVFGFVGANGSGKTTLMKCILGLLPLNAGSITIAGEPVTFGETKSNQYVGYLPDVPDFYPFYNAIQYLELCAVITNIPQKERQRRIAELLELVGLASTTSLISTYSRGMKQRLGIAQALLNRPKLLICDEPTSALDPAGRAQILSILHKVKEETTVFFSTHIVSDAEQICDHVAMLHEGTIIFQDELVNLKHQITGQFIFTFTIPVAEAHERLRHTPFEMKIDSKQLVVSLPNESTQLAFMQELTTQKILIQSMHPKTRLLEQLVLEVLG</sequence>
<dbReference type="Proteomes" id="UP000192486">
    <property type="component" value="Chromosome"/>
</dbReference>
<dbReference type="SMART" id="SM00382">
    <property type="entry name" value="AAA"/>
    <property type="match status" value="1"/>
</dbReference>
<dbReference type="InterPro" id="IPR003439">
    <property type="entry name" value="ABC_transporter-like_ATP-bd"/>
</dbReference>
<organism evidence="6 7">
    <name type="scientific">Sporosarcina ureae</name>
    <dbReference type="NCBI Taxonomy" id="1571"/>
    <lineage>
        <taxon>Bacteria</taxon>
        <taxon>Bacillati</taxon>
        <taxon>Bacillota</taxon>
        <taxon>Bacilli</taxon>
        <taxon>Bacillales</taxon>
        <taxon>Caryophanaceae</taxon>
        <taxon>Sporosarcina</taxon>
    </lineage>
</organism>
<dbReference type="InterPro" id="IPR003593">
    <property type="entry name" value="AAA+_ATPase"/>
</dbReference>
<dbReference type="EMBL" id="CP015108">
    <property type="protein sequence ID" value="ARF14413.1"/>
    <property type="molecule type" value="Genomic_DNA"/>
</dbReference>
<keyword evidence="2" id="KW-0813">Transport</keyword>
<keyword evidence="3" id="KW-0547">Nucleotide-binding</keyword>
<dbReference type="PROSITE" id="PS50893">
    <property type="entry name" value="ABC_TRANSPORTER_2"/>
    <property type="match status" value="1"/>
</dbReference>
<dbReference type="InterPro" id="IPR027417">
    <property type="entry name" value="P-loop_NTPase"/>
</dbReference>
<name>A0ABM6JWE6_SPOUR</name>
<dbReference type="PANTHER" id="PTHR43335:SF4">
    <property type="entry name" value="ABC TRANSPORTER, ATP-BINDING PROTEIN"/>
    <property type="match status" value="1"/>
</dbReference>
<dbReference type="CDD" id="cd03230">
    <property type="entry name" value="ABC_DR_subfamily_A"/>
    <property type="match status" value="1"/>
</dbReference>
<dbReference type="Gene3D" id="3.40.50.300">
    <property type="entry name" value="P-loop containing nucleotide triphosphate hydrolases"/>
    <property type="match status" value="1"/>
</dbReference>
<dbReference type="PANTHER" id="PTHR43335">
    <property type="entry name" value="ABC TRANSPORTER, ATP-BINDING PROTEIN"/>
    <property type="match status" value="1"/>
</dbReference>
<evidence type="ECO:0000256" key="2">
    <source>
        <dbReference type="ARBA" id="ARBA00022448"/>
    </source>
</evidence>
<feature type="domain" description="ABC transporter" evidence="5">
    <location>
        <begin position="3"/>
        <end position="231"/>
    </location>
</feature>
<keyword evidence="7" id="KW-1185">Reference proteome</keyword>